<dbReference type="PANTHER" id="PTHR39179:SF3">
    <property type="entry name" value="COTS-RELATED PROTEIN"/>
    <property type="match status" value="1"/>
</dbReference>
<sequence length="257" mass="30466">MILLSEAKKKFFVLFPWFDGEAISYRTPGTIEKMSVLLAQFHEASRGFQAAGKPIKKTELDLLKEYSRKVEQLDKIYKKVRSRKDPIVKVFLDYYSWLRKRCDWVINTLPNTSYYKLLKLADLDPVLIHGDYAKYNILSDNEGNWKIIDLDDVEISFPLKELSKMMSRIDCKLGNWSLARYQSILQCYRSIRPFSEEEEELLLFDQCFPDRILNLMNKYYRKDKKDESFLEEFKSCLAIDKEKIKELSIKDLEWGSS</sequence>
<dbReference type="Pfam" id="PF01636">
    <property type="entry name" value="APH"/>
    <property type="match status" value="1"/>
</dbReference>
<protein>
    <recommendedName>
        <fullName evidence="1">Aminoglycoside phosphotransferase domain-containing protein</fullName>
    </recommendedName>
</protein>
<proteinExistence type="predicted"/>
<organism evidence="2 3">
    <name type="scientific">Bacillus pseudomycoides</name>
    <dbReference type="NCBI Taxonomy" id="64104"/>
    <lineage>
        <taxon>Bacteria</taxon>
        <taxon>Bacillati</taxon>
        <taxon>Bacillota</taxon>
        <taxon>Bacilli</taxon>
        <taxon>Bacillales</taxon>
        <taxon>Bacillaceae</taxon>
        <taxon>Bacillus</taxon>
        <taxon>Bacillus cereus group</taxon>
    </lineage>
</organism>
<dbReference type="GO" id="GO:0042601">
    <property type="term" value="C:endospore-forming forespore"/>
    <property type="evidence" value="ECO:0007669"/>
    <property type="project" value="TreeGrafter"/>
</dbReference>
<reference evidence="2 3" key="1">
    <citation type="submission" date="2017-09" db="EMBL/GenBank/DDBJ databases">
        <title>Large-scale bioinformatics analysis of Bacillus genomes uncovers conserved roles of natural products in bacterial physiology.</title>
        <authorList>
            <consortium name="Agbiome Team Llc"/>
            <person name="Bleich R.M."/>
            <person name="Grubbs K.J."/>
            <person name="Santa Maria K.C."/>
            <person name="Allen S.E."/>
            <person name="Farag S."/>
            <person name="Shank E.A."/>
            <person name="Bowers A."/>
        </authorList>
    </citation>
    <scope>NUCLEOTIDE SEQUENCE [LARGE SCALE GENOMIC DNA]</scope>
    <source>
        <strain evidence="2 3">AFS092012</strain>
    </source>
</reference>
<gene>
    <name evidence="2" type="ORF">CON65_14155</name>
</gene>
<dbReference type="EMBL" id="NVOR01000046">
    <property type="protein sequence ID" value="PED82027.1"/>
    <property type="molecule type" value="Genomic_DNA"/>
</dbReference>
<accession>A0AA91VBH7</accession>
<feature type="domain" description="Aminoglycoside phosphotransferase" evidence="1">
    <location>
        <begin position="5"/>
        <end position="169"/>
    </location>
</feature>
<comment type="caution">
    <text evidence="2">The sequence shown here is derived from an EMBL/GenBank/DDBJ whole genome shotgun (WGS) entry which is preliminary data.</text>
</comment>
<evidence type="ECO:0000313" key="3">
    <source>
        <dbReference type="Proteomes" id="UP000221020"/>
    </source>
</evidence>
<dbReference type="PANTHER" id="PTHR39179">
    <property type="entry name" value="SPORE COAT PROTEIN I"/>
    <property type="match status" value="1"/>
</dbReference>
<evidence type="ECO:0000259" key="1">
    <source>
        <dbReference type="Pfam" id="PF01636"/>
    </source>
</evidence>
<dbReference type="InterPro" id="IPR002575">
    <property type="entry name" value="Aminoglycoside_PTrfase"/>
</dbReference>
<evidence type="ECO:0000313" key="2">
    <source>
        <dbReference type="EMBL" id="PED82027.1"/>
    </source>
</evidence>
<name>A0AA91VBH7_9BACI</name>
<dbReference type="Proteomes" id="UP000221020">
    <property type="component" value="Unassembled WGS sequence"/>
</dbReference>
<dbReference type="SUPFAM" id="SSF56112">
    <property type="entry name" value="Protein kinase-like (PK-like)"/>
    <property type="match status" value="1"/>
</dbReference>
<dbReference type="InterPro" id="IPR011009">
    <property type="entry name" value="Kinase-like_dom_sf"/>
</dbReference>
<dbReference type="AlphaFoldDB" id="A0AA91VBH7"/>
<dbReference type="Gene3D" id="3.90.1200.10">
    <property type="match status" value="1"/>
</dbReference>
<dbReference type="InterPro" id="IPR047175">
    <property type="entry name" value="CotS-like"/>
</dbReference>